<reference evidence="10 11" key="1">
    <citation type="journal article" date="2015" name="Int. J. Syst. Evol. Microbiol.">
        <title>Novibacillus thermophilus gen. nov., sp. nov., a Gram-staining-negative and moderately thermophilic member of the family Thermoactinomycetaceae.</title>
        <authorList>
            <person name="Yang G."/>
            <person name="Chen J."/>
            <person name="Zhou S."/>
        </authorList>
    </citation>
    <scope>NUCLEOTIDE SEQUENCE [LARGE SCALE GENOMIC DNA]</scope>
    <source>
        <strain evidence="10 11">SG-1</strain>
    </source>
</reference>
<proteinExistence type="inferred from homology"/>
<dbReference type="Gene3D" id="3.40.1160.10">
    <property type="entry name" value="Acetylglutamate kinase-like"/>
    <property type="match status" value="1"/>
</dbReference>
<feature type="binding site" evidence="8">
    <location>
        <begin position="210"/>
        <end position="216"/>
    </location>
    <ligand>
        <name>ATP</name>
        <dbReference type="ChEBI" id="CHEBI:30616"/>
    </ligand>
</feature>
<dbReference type="EMBL" id="CP019699">
    <property type="protein sequence ID" value="AQS54783.1"/>
    <property type="molecule type" value="Genomic_DNA"/>
</dbReference>
<dbReference type="Proteomes" id="UP000188603">
    <property type="component" value="Chromosome"/>
</dbReference>
<feature type="binding site" evidence="8">
    <location>
        <position position="49"/>
    </location>
    <ligand>
        <name>substrate</name>
    </ligand>
</feature>
<keyword evidence="7 8" id="KW-0067">ATP-binding</keyword>
<keyword evidence="1 8" id="KW-0963">Cytoplasm</keyword>
<dbReference type="InterPro" id="IPR041739">
    <property type="entry name" value="G5K_ProB"/>
</dbReference>
<gene>
    <name evidence="8" type="primary">proB</name>
    <name evidence="10" type="ORF">B0W44_02355</name>
</gene>
<keyword evidence="11" id="KW-1185">Reference proteome</keyword>
<keyword evidence="5 8" id="KW-0547">Nucleotide-binding</keyword>
<dbReference type="GO" id="GO:0003723">
    <property type="term" value="F:RNA binding"/>
    <property type="evidence" value="ECO:0007669"/>
    <property type="project" value="InterPro"/>
</dbReference>
<dbReference type="GO" id="GO:0004349">
    <property type="term" value="F:glutamate 5-kinase activity"/>
    <property type="evidence" value="ECO:0007669"/>
    <property type="project" value="UniProtKB-UniRule"/>
</dbReference>
<dbReference type="UniPathway" id="UPA00098">
    <property type="reaction ID" value="UER00359"/>
</dbReference>
<dbReference type="NCBIfam" id="TIGR01027">
    <property type="entry name" value="proB"/>
    <property type="match status" value="1"/>
</dbReference>
<comment type="pathway">
    <text evidence="8">Amino-acid biosynthesis; L-proline biosynthesis; L-glutamate 5-semialdehyde from L-glutamate: step 1/2.</text>
</comment>
<name>A0A1U9K428_9BACL</name>
<dbReference type="FunFam" id="3.40.1160.10:FF:000018">
    <property type="entry name" value="Glutamate 5-kinase"/>
    <property type="match status" value="1"/>
</dbReference>
<feature type="binding site" evidence="8">
    <location>
        <position position="136"/>
    </location>
    <ligand>
        <name>substrate</name>
    </ligand>
</feature>
<dbReference type="PIRSF" id="PIRSF000729">
    <property type="entry name" value="GK"/>
    <property type="match status" value="1"/>
</dbReference>
<dbReference type="Pfam" id="PF00696">
    <property type="entry name" value="AA_kinase"/>
    <property type="match status" value="1"/>
</dbReference>
<dbReference type="InterPro" id="IPR005715">
    <property type="entry name" value="Glu_5kinase/COase_Synthase"/>
</dbReference>
<dbReference type="PANTHER" id="PTHR43654:SF1">
    <property type="entry name" value="ISOPENTENYL PHOSPHATE KINASE"/>
    <property type="match status" value="1"/>
</dbReference>
<evidence type="ECO:0000259" key="9">
    <source>
        <dbReference type="SMART" id="SM00359"/>
    </source>
</evidence>
<dbReference type="SMART" id="SM00359">
    <property type="entry name" value="PUA"/>
    <property type="match status" value="1"/>
</dbReference>
<keyword evidence="6 8" id="KW-0418">Kinase</keyword>
<dbReference type="CDD" id="cd21157">
    <property type="entry name" value="PUA_G5K"/>
    <property type="match status" value="1"/>
</dbReference>
<dbReference type="InterPro" id="IPR019797">
    <property type="entry name" value="Glutamate_5-kinase_CS"/>
</dbReference>
<evidence type="ECO:0000256" key="4">
    <source>
        <dbReference type="ARBA" id="ARBA00022679"/>
    </source>
</evidence>
<comment type="similarity">
    <text evidence="8">Belongs to the glutamate 5-kinase family.</text>
</comment>
<keyword evidence="3 8" id="KW-0641">Proline biosynthesis</keyword>
<dbReference type="STRING" id="1471761.B0W44_02355"/>
<evidence type="ECO:0000256" key="2">
    <source>
        <dbReference type="ARBA" id="ARBA00022605"/>
    </source>
</evidence>
<comment type="function">
    <text evidence="8">Catalyzes the transfer of a phosphate group to glutamate to form L-glutamate 5-phosphate.</text>
</comment>
<evidence type="ECO:0000256" key="5">
    <source>
        <dbReference type="ARBA" id="ARBA00022741"/>
    </source>
</evidence>
<dbReference type="GO" id="GO:0005524">
    <property type="term" value="F:ATP binding"/>
    <property type="evidence" value="ECO:0007669"/>
    <property type="project" value="UniProtKB-KW"/>
</dbReference>
<dbReference type="EC" id="2.7.2.11" evidence="8"/>
<evidence type="ECO:0000313" key="10">
    <source>
        <dbReference type="EMBL" id="AQS54783.1"/>
    </source>
</evidence>
<dbReference type="PROSITE" id="PS00902">
    <property type="entry name" value="GLUTAMATE_5_KINASE"/>
    <property type="match status" value="1"/>
</dbReference>
<dbReference type="PRINTS" id="PR00474">
    <property type="entry name" value="GLU5KINASE"/>
</dbReference>
<dbReference type="InterPro" id="IPR002478">
    <property type="entry name" value="PUA"/>
</dbReference>
<feature type="binding site" evidence="8">
    <location>
        <position position="9"/>
    </location>
    <ligand>
        <name>ATP</name>
        <dbReference type="ChEBI" id="CHEBI:30616"/>
    </ligand>
</feature>
<comment type="caution">
    <text evidence="8">Lacks conserved residue(s) required for the propagation of feature annotation.</text>
</comment>
<dbReference type="KEGG" id="ntr:B0W44_02355"/>
<dbReference type="GO" id="GO:0005829">
    <property type="term" value="C:cytosol"/>
    <property type="evidence" value="ECO:0007669"/>
    <property type="project" value="TreeGrafter"/>
</dbReference>
<dbReference type="InterPro" id="IPR001057">
    <property type="entry name" value="Glu/AcGlu_kinase"/>
</dbReference>
<dbReference type="PROSITE" id="PS50890">
    <property type="entry name" value="PUA"/>
    <property type="match status" value="1"/>
</dbReference>
<dbReference type="AlphaFoldDB" id="A0A1U9K428"/>
<dbReference type="SUPFAM" id="SSF53633">
    <property type="entry name" value="Carbamate kinase-like"/>
    <property type="match status" value="1"/>
</dbReference>
<dbReference type="InterPro" id="IPR011529">
    <property type="entry name" value="Glu_5kinase"/>
</dbReference>
<dbReference type="InterPro" id="IPR036393">
    <property type="entry name" value="AceGlu_kinase-like_sf"/>
</dbReference>
<evidence type="ECO:0000256" key="7">
    <source>
        <dbReference type="ARBA" id="ARBA00022840"/>
    </source>
</evidence>
<dbReference type="InterPro" id="IPR015947">
    <property type="entry name" value="PUA-like_sf"/>
</dbReference>
<dbReference type="Pfam" id="PF01472">
    <property type="entry name" value="PUA"/>
    <property type="match status" value="1"/>
</dbReference>
<evidence type="ECO:0000313" key="11">
    <source>
        <dbReference type="Proteomes" id="UP000188603"/>
    </source>
</evidence>
<evidence type="ECO:0000256" key="1">
    <source>
        <dbReference type="ARBA" id="ARBA00022490"/>
    </source>
</evidence>
<protein>
    <recommendedName>
        <fullName evidence="8">Glutamate 5-kinase</fullName>
        <ecNumber evidence="8">2.7.2.11</ecNumber>
    </recommendedName>
    <alternativeName>
        <fullName evidence="8">Gamma-glutamyl kinase</fullName>
        <shortName evidence="8">GK</shortName>
    </alternativeName>
</protein>
<dbReference type="InterPro" id="IPR036974">
    <property type="entry name" value="PUA_sf"/>
</dbReference>
<comment type="catalytic activity">
    <reaction evidence="8">
        <text>L-glutamate + ATP = L-glutamyl 5-phosphate + ADP</text>
        <dbReference type="Rhea" id="RHEA:14877"/>
        <dbReference type="ChEBI" id="CHEBI:29985"/>
        <dbReference type="ChEBI" id="CHEBI:30616"/>
        <dbReference type="ChEBI" id="CHEBI:58274"/>
        <dbReference type="ChEBI" id="CHEBI:456216"/>
        <dbReference type="EC" id="2.7.2.11"/>
    </reaction>
</comment>
<organism evidence="10 11">
    <name type="scientific">Novibacillus thermophilus</name>
    <dbReference type="NCBI Taxonomy" id="1471761"/>
    <lineage>
        <taxon>Bacteria</taxon>
        <taxon>Bacillati</taxon>
        <taxon>Bacillota</taxon>
        <taxon>Bacilli</taxon>
        <taxon>Bacillales</taxon>
        <taxon>Thermoactinomycetaceae</taxon>
        <taxon>Novibacillus</taxon>
    </lineage>
</organism>
<dbReference type="HAMAP" id="MF_00456">
    <property type="entry name" value="ProB"/>
    <property type="match status" value="1"/>
</dbReference>
<dbReference type="GO" id="GO:0055129">
    <property type="term" value="P:L-proline biosynthetic process"/>
    <property type="evidence" value="ECO:0007669"/>
    <property type="project" value="UniProtKB-UniRule"/>
</dbReference>
<evidence type="ECO:0000256" key="6">
    <source>
        <dbReference type="ARBA" id="ARBA00022777"/>
    </source>
</evidence>
<feature type="binding site" evidence="8">
    <location>
        <position position="148"/>
    </location>
    <ligand>
        <name>substrate</name>
    </ligand>
</feature>
<dbReference type="SUPFAM" id="SSF88697">
    <property type="entry name" value="PUA domain-like"/>
    <property type="match status" value="1"/>
</dbReference>
<keyword evidence="4 8" id="KW-0808">Transferase</keyword>
<keyword evidence="2 8" id="KW-0028">Amino-acid biosynthesis</keyword>
<evidence type="ECO:0000256" key="3">
    <source>
        <dbReference type="ARBA" id="ARBA00022650"/>
    </source>
</evidence>
<evidence type="ECO:0000256" key="8">
    <source>
        <dbReference type="HAMAP-Rule" id="MF_00456"/>
    </source>
</evidence>
<feature type="domain" description="PUA" evidence="9">
    <location>
        <begin position="277"/>
        <end position="360"/>
    </location>
</feature>
<dbReference type="PANTHER" id="PTHR43654">
    <property type="entry name" value="GLUTAMATE 5-KINASE"/>
    <property type="match status" value="1"/>
</dbReference>
<dbReference type="RefSeq" id="WP_169835378.1">
    <property type="nucleotide sequence ID" value="NZ_CP019699.1"/>
</dbReference>
<dbReference type="InterPro" id="IPR001048">
    <property type="entry name" value="Asp/Glu/Uridylate_kinase"/>
</dbReference>
<comment type="subcellular location">
    <subcellularLocation>
        <location evidence="8">Cytoplasm</location>
    </subcellularLocation>
</comment>
<sequence>MRKQTVVIKIGSSSLTHVTGEVSVDKLSHIVQQVATLKKVGHKVVIVSSGAVACGFRLLKLNGRPRTIREKQAAAAVGQGILIQHYRQLFRQSRMEIAQVLLNRSDFSDRQRYMNALSTLDLLLVRDIVPVINENDSVAVEEIRWGDNDFLAAQVAGLLQADWLVLVTSADGVYTYNPEMDPEAKPIPYISSVSQELLERMDWTHSKFGTGGMRSKLEAASHASDFGTNVYVGKAKPGDTWLLDVLEGRGTGTYIGTHEPPPSRKRQWIGFHSDISGRLTVDEGAERALEREHRSLLPCGVVSVEGQFEEGEVVEVVNKRGMTIGRGVVNMPSRVLEQAKGMQTKDIVSRWKGVPEEVIHRDNWVQTSVKS</sequence>
<dbReference type="CDD" id="cd04242">
    <property type="entry name" value="AAK_G5K_ProB"/>
    <property type="match status" value="1"/>
</dbReference>
<dbReference type="Gene3D" id="2.30.130.10">
    <property type="entry name" value="PUA domain"/>
    <property type="match status" value="1"/>
</dbReference>
<accession>A0A1U9K428</accession>